<dbReference type="AlphaFoldDB" id="A0A5B7JNY3"/>
<sequence length="64" mass="6887">MESDGNCAAGEGGGMGVRRPLPSLACRAKNLPGCVYSVAVDEGMRRAAERKRIPKINIEKEEKL</sequence>
<dbReference type="EMBL" id="VSRR010105477">
    <property type="protein sequence ID" value="MPC96315.1"/>
    <property type="molecule type" value="Genomic_DNA"/>
</dbReference>
<evidence type="ECO:0000313" key="1">
    <source>
        <dbReference type="EMBL" id="MPC96315.1"/>
    </source>
</evidence>
<protein>
    <submittedName>
        <fullName evidence="1">Uncharacterized protein</fullName>
    </submittedName>
</protein>
<proteinExistence type="predicted"/>
<gene>
    <name evidence="1" type="ORF">E2C01_091565</name>
</gene>
<keyword evidence="2" id="KW-1185">Reference proteome</keyword>
<comment type="caution">
    <text evidence="1">The sequence shown here is derived from an EMBL/GenBank/DDBJ whole genome shotgun (WGS) entry which is preliminary data.</text>
</comment>
<name>A0A5B7JNY3_PORTR</name>
<organism evidence="1 2">
    <name type="scientific">Portunus trituberculatus</name>
    <name type="common">Swimming crab</name>
    <name type="synonym">Neptunus trituberculatus</name>
    <dbReference type="NCBI Taxonomy" id="210409"/>
    <lineage>
        <taxon>Eukaryota</taxon>
        <taxon>Metazoa</taxon>
        <taxon>Ecdysozoa</taxon>
        <taxon>Arthropoda</taxon>
        <taxon>Crustacea</taxon>
        <taxon>Multicrustacea</taxon>
        <taxon>Malacostraca</taxon>
        <taxon>Eumalacostraca</taxon>
        <taxon>Eucarida</taxon>
        <taxon>Decapoda</taxon>
        <taxon>Pleocyemata</taxon>
        <taxon>Brachyura</taxon>
        <taxon>Eubrachyura</taxon>
        <taxon>Portunoidea</taxon>
        <taxon>Portunidae</taxon>
        <taxon>Portuninae</taxon>
        <taxon>Portunus</taxon>
    </lineage>
</organism>
<evidence type="ECO:0000313" key="2">
    <source>
        <dbReference type="Proteomes" id="UP000324222"/>
    </source>
</evidence>
<accession>A0A5B7JNY3</accession>
<reference evidence="1 2" key="1">
    <citation type="submission" date="2019-05" db="EMBL/GenBank/DDBJ databases">
        <title>Another draft genome of Portunus trituberculatus and its Hox gene families provides insights of decapod evolution.</title>
        <authorList>
            <person name="Jeong J.-H."/>
            <person name="Song I."/>
            <person name="Kim S."/>
            <person name="Choi T."/>
            <person name="Kim D."/>
            <person name="Ryu S."/>
            <person name="Kim W."/>
        </authorList>
    </citation>
    <scope>NUCLEOTIDE SEQUENCE [LARGE SCALE GENOMIC DNA]</scope>
    <source>
        <tissue evidence="1">Muscle</tissue>
    </source>
</reference>
<dbReference type="Proteomes" id="UP000324222">
    <property type="component" value="Unassembled WGS sequence"/>
</dbReference>